<gene>
    <name evidence="2" type="ORF">ACFS29_14690</name>
</gene>
<evidence type="ECO:0000313" key="3">
    <source>
        <dbReference type="Proteomes" id="UP001597548"/>
    </source>
</evidence>
<name>A0ABW5ZV62_9FLAO</name>
<evidence type="ECO:0008006" key="4">
    <source>
        <dbReference type="Google" id="ProtNLM"/>
    </source>
</evidence>
<accession>A0ABW5ZV62</accession>
<keyword evidence="3" id="KW-1185">Reference proteome</keyword>
<dbReference type="Proteomes" id="UP001597548">
    <property type="component" value="Unassembled WGS sequence"/>
</dbReference>
<evidence type="ECO:0000256" key="1">
    <source>
        <dbReference type="SAM" id="Phobius"/>
    </source>
</evidence>
<keyword evidence="1" id="KW-0472">Membrane</keyword>
<feature type="transmembrane region" description="Helical" evidence="1">
    <location>
        <begin position="72"/>
        <end position="93"/>
    </location>
</feature>
<proteinExistence type="predicted"/>
<comment type="caution">
    <text evidence="2">The sequence shown here is derived from an EMBL/GenBank/DDBJ whole genome shotgun (WGS) entry which is preliminary data.</text>
</comment>
<keyword evidence="1" id="KW-1133">Transmembrane helix</keyword>
<protein>
    <recommendedName>
        <fullName evidence="4">FecR family protein</fullName>
    </recommendedName>
</protein>
<sequence length="718" mass="81550">METYTQYIELINDYLNNLLSKEARVDFETKLQNDTAFNTIYQEHIVFVNGIERIEIKYDIQKAKRTYHTEKWIKISGISILVIGVLVMLYTLVFNTSKMEPTPNSDSLNTIIIDSTSNKKISSKTFVDSTKVNEIETKSEHEIRYTTTTIYEKFGGTSSTDLEIKKHPQTISFNTQKDTTITCKEGTVLKITKGSFINPKTGKTVTGKVDIKVTEYYKLSDILLANLSTVSNDRQLETGGMLYIEATQGDIKLELKDDKSIDISFPTKNKKTGMQLFSGEWKDENINWKLQTDDVLENLDISEEHIEELVEVPFSVVEEVPIFPGCEDEVSNEAIKKCTSDAISKFIRKKFNTDVGLGLGLTGRQRINSIFKIDTEGNIIFIQSRASHPRLSEEVDRIVALLPKMIPGKQRGRAVIVPYSLPINFDILEDEELSKRFGSTTVRDTSLTGSLISSESVEMDTIYTSNRGSIEFIREVMHDKDFPVDSLFINEWEQYKTQKLIRSINIETKPNYIESAIVLRKPLIEMDGSKFKILEDDSITRGGHIIRVPWDKAQVPSSSRGYKLVPKPIFQAGSKMVTGKAFEARLGDVADNTISSRDVGYYALRTSNLGWINCDRFINGRTTRIKYKLKIKNAEGASVNMVFKSLNSALPSWYTNDVYDFQTVGANEDVVLVAIKRKDGKLYYDMVETKTKSNPQIDFDFKEVTIEQLKKAIENIKS</sequence>
<evidence type="ECO:0000313" key="2">
    <source>
        <dbReference type="EMBL" id="MFD2916899.1"/>
    </source>
</evidence>
<dbReference type="EMBL" id="JBHUOS010000010">
    <property type="protein sequence ID" value="MFD2916899.1"/>
    <property type="molecule type" value="Genomic_DNA"/>
</dbReference>
<keyword evidence="1" id="KW-0812">Transmembrane</keyword>
<reference evidence="3" key="1">
    <citation type="journal article" date="2019" name="Int. J. Syst. Evol. Microbiol.">
        <title>The Global Catalogue of Microorganisms (GCM) 10K type strain sequencing project: providing services to taxonomists for standard genome sequencing and annotation.</title>
        <authorList>
            <consortium name="The Broad Institute Genomics Platform"/>
            <consortium name="The Broad Institute Genome Sequencing Center for Infectious Disease"/>
            <person name="Wu L."/>
            <person name="Ma J."/>
        </authorList>
    </citation>
    <scope>NUCLEOTIDE SEQUENCE [LARGE SCALE GENOMIC DNA]</scope>
    <source>
        <strain evidence="3">KCTC 32514</strain>
    </source>
</reference>
<dbReference type="RefSeq" id="WP_194506245.1">
    <property type="nucleotide sequence ID" value="NZ_JADILU010000001.1"/>
</dbReference>
<organism evidence="2 3">
    <name type="scientific">Psychroserpens luteus</name>
    <dbReference type="NCBI Taxonomy" id="1434066"/>
    <lineage>
        <taxon>Bacteria</taxon>
        <taxon>Pseudomonadati</taxon>
        <taxon>Bacteroidota</taxon>
        <taxon>Flavobacteriia</taxon>
        <taxon>Flavobacteriales</taxon>
        <taxon>Flavobacteriaceae</taxon>
        <taxon>Psychroserpens</taxon>
    </lineage>
</organism>